<gene>
    <name evidence="2" type="ORF">ASPNIDRAFT_36846</name>
</gene>
<reference evidence="2 3" key="1">
    <citation type="journal article" date="2011" name="Genome Res.">
        <title>Comparative genomics of citric-acid-producing Aspergillus niger ATCC 1015 versus enzyme-producing CBS 513.88.</title>
        <authorList>
            <person name="Andersen M.R."/>
            <person name="Salazar M.P."/>
            <person name="Schaap P.J."/>
            <person name="van de Vondervoort P.J."/>
            <person name="Culley D."/>
            <person name="Thykaer J."/>
            <person name="Frisvad J.C."/>
            <person name="Nielsen K.F."/>
            <person name="Albang R."/>
            <person name="Albermann K."/>
            <person name="Berka R.M."/>
            <person name="Braus G.H."/>
            <person name="Braus-Stromeyer S.A."/>
            <person name="Corrochano L.M."/>
            <person name="Dai Z."/>
            <person name="van Dijck P.W."/>
            <person name="Hofmann G."/>
            <person name="Lasure L.L."/>
            <person name="Magnuson J.K."/>
            <person name="Menke H."/>
            <person name="Meijer M."/>
            <person name="Meijer S.L."/>
            <person name="Nielsen J.B."/>
            <person name="Nielsen M.L."/>
            <person name="van Ooyen A.J."/>
            <person name="Pel H.J."/>
            <person name="Poulsen L."/>
            <person name="Samson R.A."/>
            <person name="Stam H."/>
            <person name="Tsang A."/>
            <person name="van den Brink J.M."/>
            <person name="Atkins A."/>
            <person name="Aerts A."/>
            <person name="Shapiro H."/>
            <person name="Pangilinan J."/>
            <person name="Salamov A."/>
            <person name="Lou Y."/>
            <person name="Lindquist E."/>
            <person name="Lucas S."/>
            <person name="Grimwood J."/>
            <person name="Grigoriev I.V."/>
            <person name="Kubicek C.P."/>
            <person name="Martinez D."/>
            <person name="van Peij N.N."/>
            <person name="Roubos J.A."/>
            <person name="Nielsen J."/>
            <person name="Baker S.E."/>
        </authorList>
    </citation>
    <scope>NUCLEOTIDE SEQUENCE [LARGE SCALE GENOMIC DNA]</scope>
    <source>
        <strain evidence="3">ATCC 1015 / CBS 113.46 / FGSC A1144 / LSHB Ac4 / NCTC 3858a / NRRL 328 / USDA 3528.7</strain>
    </source>
</reference>
<comment type="caution">
    <text evidence="2">The sequence shown here is derived from an EMBL/GenBank/DDBJ whole genome shotgun (WGS) entry which is preliminary data.</text>
</comment>
<dbReference type="VEuPathDB" id="FungiDB:ASPNIDRAFT2_36846"/>
<name>G3Y2J8_ASPNA</name>
<proteinExistence type="predicted"/>
<evidence type="ECO:0000256" key="1">
    <source>
        <dbReference type="SAM" id="MobiDB-lite"/>
    </source>
</evidence>
<accession>G3Y2J8</accession>
<sequence length="130" mass="14289">MAGTGLGTHLFLATLSYRANILPGRSKCRRTEGERENNGAIGQLATSRLQNSYMIAWNSNRFNVTLKGGGGEYCTPSTGNQPPEIRASREAASQDGSDHHGIRDRLGKTRTRDGHADGWENCLSRGKREW</sequence>
<dbReference type="EMBL" id="ACJE01000010">
    <property type="protein sequence ID" value="EHA22818.1"/>
    <property type="molecule type" value="Genomic_DNA"/>
</dbReference>
<organism evidence="2 3">
    <name type="scientific">Aspergillus niger (strain ATCC 1015 / CBS 113.46 / FGSC A1144 / LSHB Ac4 / NCTC 3858a / NRRL 328 / USDA 3528.7)</name>
    <dbReference type="NCBI Taxonomy" id="380704"/>
    <lineage>
        <taxon>Eukaryota</taxon>
        <taxon>Fungi</taxon>
        <taxon>Dikarya</taxon>
        <taxon>Ascomycota</taxon>
        <taxon>Pezizomycotina</taxon>
        <taxon>Eurotiomycetes</taxon>
        <taxon>Eurotiomycetidae</taxon>
        <taxon>Eurotiales</taxon>
        <taxon>Aspergillaceae</taxon>
        <taxon>Aspergillus</taxon>
        <taxon>Aspergillus subgen. Circumdati</taxon>
    </lineage>
</organism>
<dbReference type="Proteomes" id="UP000009038">
    <property type="component" value="Unassembled WGS sequence"/>
</dbReference>
<evidence type="ECO:0000313" key="2">
    <source>
        <dbReference type="EMBL" id="EHA22818.1"/>
    </source>
</evidence>
<feature type="region of interest" description="Disordered" evidence="1">
    <location>
        <begin position="75"/>
        <end position="130"/>
    </location>
</feature>
<evidence type="ECO:0000313" key="3">
    <source>
        <dbReference type="Proteomes" id="UP000009038"/>
    </source>
</evidence>
<dbReference type="AlphaFoldDB" id="G3Y2J8"/>
<dbReference type="HOGENOM" id="CLU_1937685_0_0_1"/>
<feature type="compositionally biased region" description="Basic and acidic residues" evidence="1">
    <location>
        <begin position="96"/>
        <end position="118"/>
    </location>
</feature>
<protein>
    <submittedName>
        <fullName evidence="2">Uncharacterized protein</fullName>
    </submittedName>
</protein>